<evidence type="ECO:0000256" key="1">
    <source>
        <dbReference type="SAM" id="Phobius"/>
    </source>
</evidence>
<dbReference type="Proteomes" id="UP000054563">
    <property type="component" value="Unassembled WGS sequence"/>
</dbReference>
<accession>A0A0J8RJE4</accession>
<reference evidence="3" key="1">
    <citation type="journal article" date="2010" name="Genome Res.">
        <title>Population genomic sequencing of Coccidioides fungi reveals recent hybridization and transposon control.</title>
        <authorList>
            <person name="Neafsey D.E."/>
            <person name="Barker B.M."/>
            <person name="Sharpton T.J."/>
            <person name="Stajich J.E."/>
            <person name="Park D.J."/>
            <person name="Whiston E."/>
            <person name="Hung C.-Y."/>
            <person name="McMahan C."/>
            <person name="White J."/>
            <person name="Sykes S."/>
            <person name="Heiman D."/>
            <person name="Young S."/>
            <person name="Zeng Q."/>
            <person name="Abouelleil A."/>
            <person name="Aftuck L."/>
            <person name="Bessette D."/>
            <person name="Brown A."/>
            <person name="FitzGerald M."/>
            <person name="Lui A."/>
            <person name="Macdonald J.P."/>
            <person name="Priest M."/>
            <person name="Orbach M.J."/>
            <person name="Galgiani J.N."/>
            <person name="Kirkland T.N."/>
            <person name="Cole G.T."/>
            <person name="Birren B.W."/>
            <person name="Henn M.R."/>
            <person name="Taylor J.W."/>
            <person name="Rounsley S.D."/>
        </authorList>
    </citation>
    <scope>NUCLEOTIDE SEQUENCE [LARGE SCALE GENOMIC DNA]</scope>
    <source>
        <strain evidence="3">H538.4</strain>
    </source>
</reference>
<feature type="transmembrane region" description="Helical" evidence="1">
    <location>
        <begin position="81"/>
        <end position="109"/>
    </location>
</feature>
<dbReference type="VEuPathDB" id="FungiDB:CIHG_02569"/>
<dbReference type="AlphaFoldDB" id="A0A0J8RJE4"/>
<gene>
    <name evidence="2" type="ORF">CIHG_02569</name>
</gene>
<protein>
    <submittedName>
        <fullName evidence="2">Uncharacterized protein</fullName>
    </submittedName>
</protein>
<evidence type="ECO:0000313" key="2">
    <source>
        <dbReference type="EMBL" id="KMU84786.1"/>
    </source>
</evidence>
<keyword evidence="1" id="KW-0812">Transmembrane</keyword>
<keyword evidence="1" id="KW-1133">Transmembrane helix</keyword>
<sequence length="165" mass="18434">MKRVVWNILYVLETPTSWLRAGSLDLGGGGRRTTAKKKACRQGYDMYDYVEGAVGLLREYAAYYGVLGRVRNLLRPPWTRAIFNSPLCFGVLLDFIFSLVFGVLLDFILSLSCGIKSNPGLNTTSHWRKSLLRSPPALLHEVQISLQPNPNPLFYGPTLSSRVLG</sequence>
<name>A0A0J8RJE4_COCIT</name>
<proteinExistence type="predicted"/>
<dbReference type="EMBL" id="DS016986">
    <property type="protein sequence ID" value="KMU84786.1"/>
    <property type="molecule type" value="Genomic_DNA"/>
</dbReference>
<evidence type="ECO:0000313" key="3">
    <source>
        <dbReference type="Proteomes" id="UP000054563"/>
    </source>
</evidence>
<organism evidence="2 3">
    <name type="scientific">Coccidioides immitis H538.4</name>
    <dbReference type="NCBI Taxonomy" id="396776"/>
    <lineage>
        <taxon>Eukaryota</taxon>
        <taxon>Fungi</taxon>
        <taxon>Dikarya</taxon>
        <taxon>Ascomycota</taxon>
        <taxon>Pezizomycotina</taxon>
        <taxon>Eurotiomycetes</taxon>
        <taxon>Eurotiomycetidae</taxon>
        <taxon>Onygenales</taxon>
        <taxon>Onygenaceae</taxon>
        <taxon>Coccidioides</taxon>
    </lineage>
</organism>
<keyword evidence="1" id="KW-0472">Membrane</keyword>